<evidence type="ECO:0000259" key="3">
    <source>
        <dbReference type="Pfam" id="PF00294"/>
    </source>
</evidence>
<dbReference type="Proteomes" id="UP001302812">
    <property type="component" value="Unassembled WGS sequence"/>
</dbReference>
<dbReference type="InterPro" id="IPR002173">
    <property type="entry name" value="Carboh/pur_kinase_PfkB_CS"/>
</dbReference>
<dbReference type="PANTHER" id="PTHR42774">
    <property type="entry name" value="PHOSPHOTRANSFERASE SYSTEM TRANSPORT PROTEIN"/>
    <property type="match status" value="1"/>
</dbReference>
<dbReference type="Gene3D" id="3.40.1190.20">
    <property type="match status" value="1"/>
</dbReference>
<dbReference type="InterPro" id="IPR052562">
    <property type="entry name" value="Ketohexokinase-related"/>
</dbReference>
<dbReference type="EMBL" id="MU853338">
    <property type="protein sequence ID" value="KAK4113719.1"/>
    <property type="molecule type" value="Genomic_DNA"/>
</dbReference>
<evidence type="ECO:0000256" key="2">
    <source>
        <dbReference type="ARBA" id="ARBA00022777"/>
    </source>
</evidence>
<dbReference type="Pfam" id="PF00294">
    <property type="entry name" value="PfkB"/>
    <property type="match status" value="1"/>
</dbReference>
<protein>
    <submittedName>
        <fullName evidence="4">Ribokinase-like protein</fullName>
    </submittedName>
</protein>
<dbReference type="PANTHER" id="PTHR42774:SF3">
    <property type="entry name" value="KETOHEXOKINASE"/>
    <property type="match status" value="1"/>
</dbReference>
<evidence type="ECO:0000256" key="1">
    <source>
        <dbReference type="ARBA" id="ARBA00022679"/>
    </source>
</evidence>
<dbReference type="GeneID" id="89935498"/>
<proteinExistence type="predicted"/>
<sequence length="316" mass="34397">MKHLILVGACYLDTILTVPHFPNEDSKLRATAVQVRRGGNCPNSLEVLQQLVSAGPYELQLGLHLVSCLPDARAASTRKIMSSFGTRPGSAICFDHCLYREGREEAASSYIIRSSETGSRTIVNFNSLPEMSVGEFVRIADVFTEHGNECWWHFEGRIPETTLRCIRHLRSSMPGSTISVEIEKPGREGLEALAAEADVVFYSRSWAEVRKRIRQPGSLSEERGSIDQGVGAGALSPSSGEYIHCSAISPGETVEVVDTIGAGDTFIAGMLYGLHIEALSREARLEFAVGLATKKIQREGFAGLVHTSTLKPATSF</sequence>
<reference evidence="4" key="1">
    <citation type="journal article" date="2023" name="Mol. Phylogenet. Evol.">
        <title>Genome-scale phylogeny and comparative genomics of the fungal order Sordariales.</title>
        <authorList>
            <person name="Hensen N."/>
            <person name="Bonometti L."/>
            <person name="Westerberg I."/>
            <person name="Brannstrom I.O."/>
            <person name="Guillou S."/>
            <person name="Cros-Aarteil S."/>
            <person name="Calhoun S."/>
            <person name="Haridas S."/>
            <person name="Kuo A."/>
            <person name="Mondo S."/>
            <person name="Pangilinan J."/>
            <person name="Riley R."/>
            <person name="LaButti K."/>
            <person name="Andreopoulos B."/>
            <person name="Lipzen A."/>
            <person name="Chen C."/>
            <person name="Yan M."/>
            <person name="Daum C."/>
            <person name="Ng V."/>
            <person name="Clum A."/>
            <person name="Steindorff A."/>
            <person name="Ohm R.A."/>
            <person name="Martin F."/>
            <person name="Silar P."/>
            <person name="Natvig D.O."/>
            <person name="Lalanne C."/>
            <person name="Gautier V."/>
            <person name="Ament-Velasquez S.L."/>
            <person name="Kruys A."/>
            <person name="Hutchinson M.I."/>
            <person name="Powell A.J."/>
            <person name="Barry K."/>
            <person name="Miller A.N."/>
            <person name="Grigoriev I.V."/>
            <person name="Debuchy R."/>
            <person name="Gladieux P."/>
            <person name="Hiltunen Thoren M."/>
            <person name="Johannesson H."/>
        </authorList>
    </citation>
    <scope>NUCLEOTIDE SEQUENCE</scope>
    <source>
        <strain evidence="4">CBS 508.74</strain>
    </source>
</reference>
<keyword evidence="2" id="KW-0418">Kinase</keyword>
<keyword evidence="1" id="KW-0808">Transferase</keyword>
<dbReference type="RefSeq" id="XP_064671289.1">
    <property type="nucleotide sequence ID" value="XM_064811373.1"/>
</dbReference>
<keyword evidence="5" id="KW-1185">Reference proteome</keyword>
<dbReference type="InterPro" id="IPR011611">
    <property type="entry name" value="PfkB_dom"/>
</dbReference>
<evidence type="ECO:0000313" key="5">
    <source>
        <dbReference type="Proteomes" id="UP001302812"/>
    </source>
</evidence>
<gene>
    <name evidence="4" type="ORF">N656DRAFT_706672</name>
</gene>
<dbReference type="SUPFAM" id="SSF53613">
    <property type="entry name" value="Ribokinase-like"/>
    <property type="match status" value="1"/>
</dbReference>
<dbReference type="PROSITE" id="PS00584">
    <property type="entry name" value="PFKB_KINASES_2"/>
    <property type="match status" value="1"/>
</dbReference>
<comment type="caution">
    <text evidence="4">The sequence shown here is derived from an EMBL/GenBank/DDBJ whole genome shotgun (WGS) entry which is preliminary data.</text>
</comment>
<dbReference type="GO" id="GO:0016301">
    <property type="term" value="F:kinase activity"/>
    <property type="evidence" value="ECO:0007669"/>
    <property type="project" value="UniProtKB-KW"/>
</dbReference>
<feature type="domain" description="Carbohydrate kinase PfkB" evidence="3">
    <location>
        <begin position="249"/>
        <end position="301"/>
    </location>
</feature>
<organism evidence="4 5">
    <name type="scientific">Canariomyces notabilis</name>
    <dbReference type="NCBI Taxonomy" id="2074819"/>
    <lineage>
        <taxon>Eukaryota</taxon>
        <taxon>Fungi</taxon>
        <taxon>Dikarya</taxon>
        <taxon>Ascomycota</taxon>
        <taxon>Pezizomycotina</taxon>
        <taxon>Sordariomycetes</taxon>
        <taxon>Sordariomycetidae</taxon>
        <taxon>Sordariales</taxon>
        <taxon>Chaetomiaceae</taxon>
        <taxon>Canariomyces</taxon>
    </lineage>
</organism>
<dbReference type="InterPro" id="IPR029056">
    <property type="entry name" value="Ribokinase-like"/>
</dbReference>
<dbReference type="AlphaFoldDB" id="A0AAN6TFX9"/>
<evidence type="ECO:0000313" key="4">
    <source>
        <dbReference type="EMBL" id="KAK4113719.1"/>
    </source>
</evidence>
<name>A0AAN6TFX9_9PEZI</name>
<reference evidence="4" key="2">
    <citation type="submission" date="2023-05" db="EMBL/GenBank/DDBJ databases">
        <authorList>
            <consortium name="Lawrence Berkeley National Laboratory"/>
            <person name="Steindorff A."/>
            <person name="Hensen N."/>
            <person name="Bonometti L."/>
            <person name="Westerberg I."/>
            <person name="Brannstrom I.O."/>
            <person name="Guillou S."/>
            <person name="Cros-Aarteil S."/>
            <person name="Calhoun S."/>
            <person name="Haridas S."/>
            <person name="Kuo A."/>
            <person name="Mondo S."/>
            <person name="Pangilinan J."/>
            <person name="Riley R."/>
            <person name="Labutti K."/>
            <person name="Andreopoulos B."/>
            <person name="Lipzen A."/>
            <person name="Chen C."/>
            <person name="Yanf M."/>
            <person name="Daum C."/>
            <person name="Ng V."/>
            <person name="Clum A."/>
            <person name="Ohm R."/>
            <person name="Martin F."/>
            <person name="Silar P."/>
            <person name="Natvig D."/>
            <person name="Lalanne C."/>
            <person name="Gautier V."/>
            <person name="Ament-Velasquez S.L."/>
            <person name="Kruys A."/>
            <person name="Hutchinson M.I."/>
            <person name="Powell A.J."/>
            <person name="Barry K."/>
            <person name="Miller A.N."/>
            <person name="Grigoriev I.V."/>
            <person name="Debuchy R."/>
            <person name="Gladieux P."/>
            <person name="Thoren M.H."/>
            <person name="Johannesson H."/>
        </authorList>
    </citation>
    <scope>NUCLEOTIDE SEQUENCE</scope>
    <source>
        <strain evidence="4">CBS 508.74</strain>
    </source>
</reference>
<accession>A0AAN6TFX9</accession>